<evidence type="ECO:0000313" key="2">
    <source>
        <dbReference type="EMBL" id="MFN0297617.1"/>
    </source>
</evidence>
<evidence type="ECO:0000256" key="1">
    <source>
        <dbReference type="SAM" id="Phobius"/>
    </source>
</evidence>
<feature type="transmembrane region" description="Helical" evidence="1">
    <location>
        <begin position="48"/>
        <end position="66"/>
    </location>
</feature>
<feature type="transmembrane region" description="Helical" evidence="1">
    <location>
        <begin position="12"/>
        <end position="36"/>
    </location>
</feature>
<dbReference type="RefSeq" id="WP_409140218.1">
    <property type="nucleotide sequence ID" value="NZ_JBJXCW010000007.1"/>
</dbReference>
<dbReference type="Proteomes" id="UP001632339">
    <property type="component" value="Unassembled WGS sequence"/>
</dbReference>
<keyword evidence="3" id="KW-1185">Reference proteome</keyword>
<organism evidence="2 3">
    <name type="scientific">Acinetobacter albensis</name>
    <dbReference type="NCBI Taxonomy" id="1673609"/>
    <lineage>
        <taxon>Bacteria</taxon>
        <taxon>Pseudomonadati</taxon>
        <taxon>Pseudomonadota</taxon>
        <taxon>Gammaproteobacteria</taxon>
        <taxon>Moraxellales</taxon>
        <taxon>Moraxellaceae</taxon>
        <taxon>Acinetobacter</taxon>
    </lineage>
</organism>
<comment type="caution">
    <text evidence="2">The sequence shown here is derived from an EMBL/GenBank/DDBJ whole genome shotgun (WGS) entry which is preliminary data.</text>
</comment>
<evidence type="ECO:0000313" key="3">
    <source>
        <dbReference type="Proteomes" id="UP001632339"/>
    </source>
</evidence>
<reference evidence="2 3" key="1">
    <citation type="submission" date="2024-12" db="EMBL/GenBank/DDBJ databases">
        <title>C001-4G Acinetobacter sp. assembled genome.</title>
        <authorList>
            <person name="D'Arcy K."/>
            <person name="Kingdon A.D.H."/>
            <person name="Breen A."/>
            <person name="Mckeown C."/>
            <person name="Allman E."/>
            <person name="Sharma P."/>
            <person name="Mcleman A."/>
            <person name="Roberts A.P."/>
        </authorList>
    </citation>
    <scope>NUCLEOTIDE SEQUENCE [LARGE SCALE GENOMIC DNA]</scope>
    <source>
        <strain evidence="2 3">C1-4G</strain>
    </source>
</reference>
<dbReference type="EMBL" id="JBJXCW010000007">
    <property type="protein sequence ID" value="MFN0297617.1"/>
    <property type="molecule type" value="Genomic_DNA"/>
</dbReference>
<keyword evidence="1" id="KW-0812">Transmembrane</keyword>
<feature type="transmembrane region" description="Helical" evidence="1">
    <location>
        <begin position="75"/>
        <end position="95"/>
    </location>
</feature>
<name>A0ABW9JTH1_9GAMM</name>
<keyword evidence="1" id="KW-1133">Transmembrane helix</keyword>
<gene>
    <name evidence="2" type="ORF">ACKVE0_08775</name>
</gene>
<accession>A0ABW9JTH1</accession>
<protein>
    <submittedName>
        <fullName evidence="2">Uncharacterized protein</fullName>
    </submittedName>
</protein>
<keyword evidence="1" id="KW-0472">Membrane</keyword>
<sequence length="96" mass="10580">MQKDNVFFKDFSSGFIVAGLAFTVFFATALFFELAIGSIFNIEPSQSRISLVVGFFMAVGVGFFLFSKNKIGNKLGGITVTAILSAIFLSLKFYYF</sequence>
<proteinExistence type="predicted"/>